<reference evidence="1" key="1">
    <citation type="submission" date="2016-10" db="EMBL/GenBank/DDBJ databases">
        <title>Sequence of Gallionella enrichment culture.</title>
        <authorList>
            <person name="Poehlein A."/>
            <person name="Muehling M."/>
            <person name="Daniel R."/>
        </authorList>
    </citation>
    <scope>NUCLEOTIDE SEQUENCE</scope>
</reference>
<name>A0A1J5QUS7_9ZZZZ</name>
<organism evidence="1">
    <name type="scientific">mine drainage metagenome</name>
    <dbReference type="NCBI Taxonomy" id="410659"/>
    <lineage>
        <taxon>unclassified sequences</taxon>
        <taxon>metagenomes</taxon>
        <taxon>ecological metagenomes</taxon>
    </lineage>
</organism>
<sequence length="57" mass="6312">MRVLVVAGQGFQAYFDIQILVLNVIGYGEDRRDLCTALGGEAFSTLKRRSPAMPGFY</sequence>
<comment type="caution">
    <text evidence="1">The sequence shown here is derived from an EMBL/GenBank/DDBJ whole genome shotgun (WGS) entry which is preliminary data.</text>
</comment>
<protein>
    <submittedName>
        <fullName evidence="1">Uncharacterized protein</fullName>
    </submittedName>
</protein>
<accession>A0A1J5QUS7</accession>
<gene>
    <name evidence="1" type="ORF">GALL_310910</name>
</gene>
<evidence type="ECO:0000313" key="1">
    <source>
        <dbReference type="EMBL" id="OIQ87066.1"/>
    </source>
</evidence>
<dbReference type="AlphaFoldDB" id="A0A1J5QUS7"/>
<dbReference type="EMBL" id="MLJW01000443">
    <property type="protein sequence ID" value="OIQ87066.1"/>
    <property type="molecule type" value="Genomic_DNA"/>
</dbReference>
<proteinExistence type="predicted"/>